<evidence type="ECO:0000256" key="2">
    <source>
        <dbReference type="SAM" id="Phobius"/>
    </source>
</evidence>
<reference evidence="3" key="1">
    <citation type="journal article" date="2020" name="Stud. Mycol.">
        <title>101 Dothideomycetes genomes: a test case for predicting lifestyles and emergence of pathogens.</title>
        <authorList>
            <person name="Haridas S."/>
            <person name="Albert R."/>
            <person name="Binder M."/>
            <person name="Bloem J."/>
            <person name="Labutti K."/>
            <person name="Salamov A."/>
            <person name="Andreopoulos B."/>
            <person name="Baker S."/>
            <person name="Barry K."/>
            <person name="Bills G."/>
            <person name="Bluhm B."/>
            <person name="Cannon C."/>
            <person name="Castanera R."/>
            <person name="Culley D."/>
            <person name="Daum C."/>
            <person name="Ezra D."/>
            <person name="Gonzalez J."/>
            <person name="Henrissat B."/>
            <person name="Kuo A."/>
            <person name="Liang C."/>
            <person name="Lipzen A."/>
            <person name="Lutzoni F."/>
            <person name="Magnuson J."/>
            <person name="Mondo S."/>
            <person name="Nolan M."/>
            <person name="Ohm R."/>
            <person name="Pangilinan J."/>
            <person name="Park H.-J."/>
            <person name="Ramirez L."/>
            <person name="Alfaro M."/>
            <person name="Sun H."/>
            <person name="Tritt A."/>
            <person name="Yoshinaga Y."/>
            <person name="Zwiers L.-H."/>
            <person name="Turgeon B."/>
            <person name="Goodwin S."/>
            <person name="Spatafora J."/>
            <person name="Crous P."/>
            <person name="Grigoriev I."/>
        </authorList>
    </citation>
    <scope>NUCLEOTIDE SEQUENCE</scope>
    <source>
        <strain evidence="3">CBS 113818</strain>
    </source>
</reference>
<keyword evidence="2" id="KW-0812">Transmembrane</keyword>
<keyword evidence="4" id="KW-1185">Reference proteome</keyword>
<name>A0A6A7AAP7_9PLEO</name>
<gene>
    <name evidence="3" type="ORF">CC86DRAFT_285382</name>
</gene>
<evidence type="ECO:0000313" key="4">
    <source>
        <dbReference type="Proteomes" id="UP000799424"/>
    </source>
</evidence>
<dbReference type="AlphaFoldDB" id="A0A6A7AAP7"/>
<evidence type="ECO:0000313" key="3">
    <source>
        <dbReference type="EMBL" id="KAF2829788.1"/>
    </source>
</evidence>
<feature type="transmembrane region" description="Helical" evidence="2">
    <location>
        <begin position="86"/>
        <end position="110"/>
    </location>
</feature>
<sequence length="204" mass="22535">MLFSMNIWAVYGIGLEPRATDCVTCVFLPSSSEPIPSMSFQTPLSATARLPSPHPTLDLAIETSSPVAPPDSQNISSASSISATTILTISISLTLSIIVILFLAFGIPYLRKWRRSCALQRAVDEVERGIEMRKDIGHGSTSEVTESKENMVLESRVEIVVGDEESERDVVDAWDGWNATWDGDDDEDLEERGRKGMSLPRREY</sequence>
<keyword evidence="2" id="KW-0472">Membrane</keyword>
<dbReference type="EMBL" id="MU006220">
    <property type="protein sequence ID" value="KAF2829788.1"/>
    <property type="molecule type" value="Genomic_DNA"/>
</dbReference>
<protein>
    <submittedName>
        <fullName evidence="3">Uncharacterized protein</fullName>
    </submittedName>
</protein>
<accession>A0A6A7AAP7</accession>
<proteinExistence type="predicted"/>
<dbReference type="Proteomes" id="UP000799424">
    <property type="component" value="Unassembled WGS sequence"/>
</dbReference>
<dbReference type="OrthoDB" id="3799930at2759"/>
<organism evidence="3 4">
    <name type="scientific">Ophiobolus disseminans</name>
    <dbReference type="NCBI Taxonomy" id="1469910"/>
    <lineage>
        <taxon>Eukaryota</taxon>
        <taxon>Fungi</taxon>
        <taxon>Dikarya</taxon>
        <taxon>Ascomycota</taxon>
        <taxon>Pezizomycotina</taxon>
        <taxon>Dothideomycetes</taxon>
        <taxon>Pleosporomycetidae</taxon>
        <taxon>Pleosporales</taxon>
        <taxon>Pleosporineae</taxon>
        <taxon>Phaeosphaeriaceae</taxon>
        <taxon>Ophiobolus</taxon>
    </lineage>
</organism>
<feature type="region of interest" description="Disordered" evidence="1">
    <location>
        <begin position="177"/>
        <end position="204"/>
    </location>
</feature>
<evidence type="ECO:0000256" key="1">
    <source>
        <dbReference type="SAM" id="MobiDB-lite"/>
    </source>
</evidence>
<keyword evidence="2" id="KW-1133">Transmembrane helix</keyword>